<reference evidence="1 2" key="1">
    <citation type="journal article" date="2013" name="Nat. Commun.">
        <title>Genome analysis reveals insights into physiology and longevity of the Brandt's bat Myotis brandtii.</title>
        <authorList>
            <person name="Seim I."/>
            <person name="Fang X."/>
            <person name="Xiong Z."/>
            <person name="Lobanov A.V."/>
            <person name="Huang Z."/>
            <person name="Ma S."/>
            <person name="Feng Y."/>
            <person name="Turanov A.A."/>
            <person name="Zhu Y."/>
            <person name="Lenz T.L."/>
            <person name="Gerashchenko M.V."/>
            <person name="Fan D."/>
            <person name="Hee Yim S."/>
            <person name="Yao X."/>
            <person name="Jordan D."/>
            <person name="Xiong Y."/>
            <person name="Ma Y."/>
            <person name="Lyapunov A.N."/>
            <person name="Chen G."/>
            <person name="Kulakova O.I."/>
            <person name="Sun Y."/>
            <person name="Lee S.G."/>
            <person name="Bronson R.T."/>
            <person name="Moskalev A.A."/>
            <person name="Sunyaev S.R."/>
            <person name="Zhang G."/>
            <person name="Krogh A."/>
            <person name="Wang J."/>
            <person name="Gladyshev V.N."/>
        </authorList>
    </citation>
    <scope>NUCLEOTIDE SEQUENCE [LARGE SCALE GENOMIC DNA]</scope>
</reference>
<evidence type="ECO:0000313" key="2">
    <source>
        <dbReference type="Proteomes" id="UP000052978"/>
    </source>
</evidence>
<sequence length="96" mass="10866">MEQSDLSVNAAALDTLFGDMKEEEVRLHEGASSDRHLAHIFRHMAKGLFNKDVGGGVFTYRTLRNKTSRRSPLKGTERFCYALQLLMAFGTSRTWS</sequence>
<dbReference type="EMBL" id="KE162718">
    <property type="protein sequence ID" value="EPQ09375.1"/>
    <property type="molecule type" value="Genomic_DNA"/>
</dbReference>
<evidence type="ECO:0000313" key="1">
    <source>
        <dbReference type="EMBL" id="EPQ09375.1"/>
    </source>
</evidence>
<accession>S7N0D6</accession>
<gene>
    <name evidence="1" type="ORF">D623_10028086</name>
</gene>
<dbReference type="Proteomes" id="UP000052978">
    <property type="component" value="Unassembled WGS sequence"/>
</dbReference>
<proteinExistence type="predicted"/>
<protein>
    <submittedName>
        <fullName evidence="1">Nuclear prelamin A recognition factor</fullName>
    </submittedName>
</protein>
<name>S7N0D6_MYOBR</name>
<keyword evidence="2" id="KW-1185">Reference proteome</keyword>
<dbReference type="AlphaFoldDB" id="S7N0D6"/>
<organism evidence="1 2">
    <name type="scientific">Myotis brandtii</name>
    <name type="common">Brandt's bat</name>
    <dbReference type="NCBI Taxonomy" id="109478"/>
    <lineage>
        <taxon>Eukaryota</taxon>
        <taxon>Metazoa</taxon>
        <taxon>Chordata</taxon>
        <taxon>Craniata</taxon>
        <taxon>Vertebrata</taxon>
        <taxon>Euteleostomi</taxon>
        <taxon>Mammalia</taxon>
        <taxon>Eutheria</taxon>
        <taxon>Laurasiatheria</taxon>
        <taxon>Chiroptera</taxon>
        <taxon>Yangochiroptera</taxon>
        <taxon>Vespertilionidae</taxon>
        <taxon>Myotis</taxon>
    </lineage>
</organism>